<dbReference type="CDD" id="cd06225">
    <property type="entry name" value="HAMP"/>
    <property type="match status" value="1"/>
</dbReference>
<keyword evidence="9" id="KW-1133">Transmembrane helix</keyword>
<dbReference type="AlphaFoldDB" id="A0A934TMJ8"/>
<keyword evidence="7" id="KW-0418">Kinase</keyword>
<evidence type="ECO:0000256" key="9">
    <source>
        <dbReference type="SAM" id="Phobius"/>
    </source>
</evidence>
<comment type="caution">
    <text evidence="11">The sequence shown here is derived from an EMBL/GenBank/DDBJ whole genome shotgun (WGS) entry which is preliminary data.</text>
</comment>
<feature type="transmembrane region" description="Helical" evidence="9">
    <location>
        <begin position="16"/>
        <end position="36"/>
    </location>
</feature>
<dbReference type="PANTHER" id="PTHR41523">
    <property type="entry name" value="TWO-COMPONENT SYSTEM SENSOR PROTEIN"/>
    <property type="match status" value="1"/>
</dbReference>
<dbReference type="SMART" id="SM00304">
    <property type="entry name" value="HAMP"/>
    <property type="match status" value="1"/>
</dbReference>
<dbReference type="SUPFAM" id="SSF55874">
    <property type="entry name" value="ATPase domain of HSP90 chaperone/DNA topoisomerase II/histidine kinase"/>
    <property type="match status" value="1"/>
</dbReference>
<keyword evidence="9" id="KW-0812">Transmembrane</keyword>
<dbReference type="GO" id="GO:0016020">
    <property type="term" value="C:membrane"/>
    <property type="evidence" value="ECO:0007669"/>
    <property type="project" value="UniProtKB-SubCell"/>
</dbReference>
<dbReference type="EMBL" id="NHSD01000274">
    <property type="protein sequence ID" value="MBK5927783.1"/>
    <property type="molecule type" value="Genomic_DNA"/>
</dbReference>
<evidence type="ECO:0000256" key="3">
    <source>
        <dbReference type="ARBA" id="ARBA00012438"/>
    </source>
</evidence>
<feature type="transmembrane region" description="Helical" evidence="9">
    <location>
        <begin position="283"/>
        <end position="309"/>
    </location>
</feature>
<accession>A0A934TMJ8</accession>
<dbReference type="Pfam" id="PF07568">
    <property type="entry name" value="HisKA_2"/>
    <property type="match status" value="1"/>
</dbReference>
<dbReference type="PROSITE" id="PS50885">
    <property type="entry name" value="HAMP"/>
    <property type="match status" value="1"/>
</dbReference>
<dbReference type="Pfam" id="PF00672">
    <property type="entry name" value="HAMP"/>
    <property type="match status" value="1"/>
</dbReference>
<dbReference type="InterPro" id="IPR003660">
    <property type="entry name" value="HAMP_dom"/>
</dbReference>
<evidence type="ECO:0000256" key="4">
    <source>
        <dbReference type="ARBA" id="ARBA00022553"/>
    </source>
</evidence>
<evidence type="ECO:0000256" key="6">
    <source>
        <dbReference type="ARBA" id="ARBA00022741"/>
    </source>
</evidence>
<comment type="subcellular location">
    <subcellularLocation>
        <location evidence="2">Membrane</location>
    </subcellularLocation>
</comment>
<gene>
    <name evidence="11" type="ORF">CCR87_10655</name>
</gene>
<feature type="domain" description="HAMP" evidence="10">
    <location>
        <begin position="306"/>
        <end position="360"/>
    </location>
</feature>
<dbReference type="GO" id="GO:0004673">
    <property type="term" value="F:protein histidine kinase activity"/>
    <property type="evidence" value="ECO:0007669"/>
    <property type="project" value="UniProtKB-EC"/>
</dbReference>
<protein>
    <recommendedName>
        <fullName evidence="3">histidine kinase</fullName>
        <ecNumber evidence="3">2.7.13.3</ecNumber>
    </recommendedName>
</protein>
<dbReference type="Gene3D" id="3.30.450.20">
    <property type="entry name" value="PAS domain"/>
    <property type="match status" value="2"/>
</dbReference>
<evidence type="ECO:0000256" key="7">
    <source>
        <dbReference type="ARBA" id="ARBA00022777"/>
    </source>
</evidence>
<keyword evidence="6" id="KW-0547">Nucleotide-binding</keyword>
<evidence type="ECO:0000256" key="8">
    <source>
        <dbReference type="ARBA" id="ARBA00022840"/>
    </source>
</evidence>
<dbReference type="InterPro" id="IPR036890">
    <property type="entry name" value="HATPase_C_sf"/>
</dbReference>
<dbReference type="Proteomes" id="UP000706333">
    <property type="component" value="Unassembled WGS sequence"/>
</dbReference>
<dbReference type="GO" id="GO:0007165">
    <property type="term" value="P:signal transduction"/>
    <property type="evidence" value="ECO:0007669"/>
    <property type="project" value="InterPro"/>
</dbReference>
<dbReference type="GO" id="GO:0005524">
    <property type="term" value="F:ATP binding"/>
    <property type="evidence" value="ECO:0007669"/>
    <property type="project" value="UniProtKB-KW"/>
</dbReference>
<keyword evidence="12" id="KW-1185">Reference proteome</keyword>
<dbReference type="PANTHER" id="PTHR41523:SF8">
    <property type="entry name" value="ETHYLENE RESPONSE SENSOR PROTEIN"/>
    <property type="match status" value="1"/>
</dbReference>
<name>A0A934TMJ8_9RHOB</name>
<feature type="transmembrane region" description="Helical" evidence="9">
    <location>
        <begin position="251"/>
        <end position="271"/>
    </location>
</feature>
<sequence length="593" mass="62005">MIGAGPHLGPRLRDRLAVRLVILLSVALLPLGAIAVDTAARTVRDARASADQALVGLTAEAVAGQRALIESTLASATTMAAPALERIGDPAACGALLADFVRRSGVFAAAGVIELDGQMRCVSSGAARDFSADPAFLAMSERPVAMIAATDSGAVSGRPVLVVALPIRDGAALQGFMTVSIGLDAVALMGRMGAGREGDGPAHTLLVNRLGEVLSDGGAPTEALPQGRSMSALIDDGTRVFTAAAAGGERATYAVVPLMPGMLYALGVWPAGAGAVGSANVGIAALVFPILMWVVSLGVAYFAVYRLVVRHIRRLNRQMRRFALGDRGAPPPVLSDAPSELRELSATFNKLARILARDEAELEASLAEKTVLLKEVHHRVKNNLQLIASILNLQVRQVRDPAARRVLHSVQDRVLGLATIHRSLYQSERLAAVRADRLVDEIVRQLLTVGAAPGSRIAVRTQFDPVTLGPDRLVPLSLLLTEAVTNALKYTGRPDTGPAWLEIALTGPESGEVTLSVRNSLGAPLEGMEAPAGGTHLGAELIEAFAQQLDARLDQGKVADAGAAPFWSLRVVFPVADAASLPAPSPRRPEEVA</sequence>
<dbReference type="EC" id="2.7.13.3" evidence="3"/>
<keyword evidence="8" id="KW-0067">ATP-binding</keyword>
<dbReference type="InterPro" id="IPR011495">
    <property type="entry name" value="Sig_transdc_His_kin_sub2_dim/P"/>
</dbReference>
<organism evidence="11 12">
    <name type="scientific">Rhodobaculum claviforme</name>
    <dbReference type="NCBI Taxonomy" id="1549854"/>
    <lineage>
        <taxon>Bacteria</taxon>
        <taxon>Pseudomonadati</taxon>
        <taxon>Pseudomonadota</taxon>
        <taxon>Alphaproteobacteria</taxon>
        <taxon>Rhodobacterales</taxon>
        <taxon>Paracoccaceae</taxon>
        <taxon>Rhodobaculum</taxon>
    </lineage>
</organism>
<keyword evidence="9" id="KW-0472">Membrane</keyword>
<comment type="catalytic activity">
    <reaction evidence="1">
        <text>ATP + protein L-histidine = ADP + protein N-phospho-L-histidine.</text>
        <dbReference type="EC" id="2.7.13.3"/>
    </reaction>
</comment>
<evidence type="ECO:0000256" key="2">
    <source>
        <dbReference type="ARBA" id="ARBA00004370"/>
    </source>
</evidence>
<keyword evidence="5" id="KW-0808">Transferase</keyword>
<evidence type="ECO:0000256" key="1">
    <source>
        <dbReference type="ARBA" id="ARBA00000085"/>
    </source>
</evidence>
<dbReference type="Gene3D" id="3.30.565.10">
    <property type="entry name" value="Histidine kinase-like ATPase, C-terminal domain"/>
    <property type="match status" value="1"/>
</dbReference>
<evidence type="ECO:0000313" key="12">
    <source>
        <dbReference type="Proteomes" id="UP000706333"/>
    </source>
</evidence>
<proteinExistence type="predicted"/>
<evidence type="ECO:0000256" key="5">
    <source>
        <dbReference type="ARBA" id="ARBA00022679"/>
    </source>
</evidence>
<dbReference type="RefSeq" id="WP_201157537.1">
    <property type="nucleotide sequence ID" value="NZ_NHSD01000274.1"/>
</dbReference>
<keyword evidence="4" id="KW-0597">Phosphoprotein</keyword>
<reference evidence="11" key="2">
    <citation type="journal article" date="2020" name="Microorganisms">
        <title>Osmotic Adaptation and Compatible Solute Biosynthesis of Phototrophic Bacteria as Revealed from Genome Analyses.</title>
        <authorList>
            <person name="Imhoff J.F."/>
            <person name="Rahn T."/>
            <person name="Kunzel S."/>
            <person name="Keller A."/>
            <person name="Neulinger S.C."/>
        </authorList>
    </citation>
    <scope>NUCLEOTIDE SEQUENCE</scope>
    <source>
        <strain evidence="11">LMG 28126</strain>
    </source>
</reference>
<evidence type="ECO:0000259" key="10">
    <source>
        <dbReference type="PROSITE" id="PS50885"/>
    </source>
</evidence>
<evidence type="ECO:0000313" key="11">
    <source>
        <dbReference type="EMBL" id="MBK5927783.1"/>
    </source>
</evidence>
<reference evidence="11" key="1">
    <citation type="submission" date="2017-05" db="EMBL/GenBank/DDBJ databases">
        <authorList>
            <person name="Imhoff J.F."/>
            <person name="Rahn T."/>
            <person name="Kuenzel S."/>
            <person name="Neulinger S.C."/>
        </authorList>
    </citation>
    <scope>NUCLEOTIDE SEQUENCE</scope>
    <source>
        <strain evidence="11">LMG 28126</strain>
    </source>
</reference>